<dbReference type="AlphaFoldDB" id="A0AAN7SWM3"/>
<dbReference type="PANTHER" id="PTHR11863">
    <property type="entry name" value="STEROL DESATURASE"/>
    <property type="match status" value="1"/>
</dbReference>
<dbReference type="GO" id="GO:0016491">
    <property type="term" value="F:oxidoreductase activity"/>
    <property type="evidence" value="ECO:0007669"/>
    <property type="project" value="InterPro"/>
</dbReference>
<comment type="caution">
    <text evidence="7">The sequence shown here is derived from an EMBL/GenBank/DDBJ whole genome shotgun (WGS) entry which is preliminary data.</text>
</comment>
<dbReference type="Pfam" id="PF04116">
    <property type="entry name" value="FA_hydroxylase"/>
    <property type="match status" value="1"/>
</dbReference>
<feature type="domain" description="Fatty acid hydroxylase" evidence="6">
    <location>
        <begin position="208"/>
        <end position="337"/>
    </location>
</feature>
<name>A0AAN7SWM3_9EURO</name>
<evidence type="ECO:0000256" key="2">
    <source>
        <dbReference type="ARBA" id="ARBA00022692"/>
    </source>
</evidence>
<feature type="transmembrane region" description="Helical" evidence="5">
    <location>
        <begin position="61"/>
        <end position="81"/>
    </location>
</feature>
<keyword evidence="8" id="KW-1185">Reference proteome</keyword>
<evidence type="ECO:0000256" key="4">
    <source>
        <dbReference type="ARBA" id="ARBA00023136"/>
    </source>
</evidence>
<gene>
    <name evidence="7" type="ORF">LTR05_006638</name>
</gene>
<dbReference type="GO" id="GO:0005506">
    <property type="term" value="F:iron ion binding"/>
    <property type="evidence" value="ECO:0007669"/>
    <property type="project" value="InterPro"/>
</dbReference>
<evidence type="ECO:0000256" key="1">
    <source>
        <dbReference type="ARBA" id="ARBA00004370"/>
    </source>
</evidence>
<accession>A0AAN7SWM3</accession>
<dbReference type="GO" id="GO:0016020">
    <property type="term" value="C:membrane"/>
    <property type="evidence" value="ECO:0007669"/>
    <property type="project" value="UniProtKB-SubCell"/>
</dbReference>
<evidence type="ECO:0000313" key="7">
    <source>
        <dbReference type="EMBL" id="KAK5082758.1"/>
    </source>
</evidence>
<keyword evidence="3 5" id="KW-1133">Transmembrane helix</keyword>
<dbReference type="GO" id="GO:0008610">
    <property type="term" value="P:lipid biosynthetic process"/>
    <property type="evidence" value="ECO:0007669"/>
    <property type="project" value="InterPro"/>
</dbReference>
<comment type="subcellular location">
    <subcellularLocation>
        <location evidence="1">Membrane</location>
    </subcellularLocation>
</comment>
<evidence type="ECO:0000259" key="6">
    <source>
        <dbReference type="Pfam" id="PF04116"/>
    </source>
</evidence>
<evidence type="ECO:0000256" key="3">
    <source>
        <dbReference type="ARBA" id="ARBA00022989"/>
    </source>
</evidence>
<organism evidence="7 8">
    <name type="scientific">Lithohypha guttulata</name>
    <dbReference type="NCBI Taxonomy" id="1690604"/>
    <lineage>
        <taxon>Eukaryota</taxon>
        <taxon>Fungi</taxon>
        <taxon>Dikarya</taxon>
        <taxon>Ascomycota</taxon>
        <taxon>Pezizomycotina</taxon>
        <taxon>Eurotiomycetes</taxon>
        <taxon>Chaetothyriomycetidae</taxon>
        <taxon>Chaetothyriales</taxon>
        <taxon>Trichomeriaceae</taxon>
        <taxon>Lithohypha</taxon>
    </lineage>
</organism>
<dbReference type="EMBL" id="JAVRRJ010000007">
    <property type="protein sequence ID" value="KAK5082758.1"/>
    <property type="molecule type" value="Genomic_DNA"/>
</dbReference>
<dbReference type="Proteomes" id="UP001309876">
    <property type="component" value="Unassembled WGS sequence"/>
</dbReference>
<reference evidence="7 8" key="1">
    <citation type="submission" date="2023-08" db="EMBL/GenBank/DDBJ databases">
        <title>Black Yeasts Isolated from many extreme environments.</title>
        <authorList>
            <person name="Coleine C."/>
            <person name="Stajich J.E."/>
            <person name="Selbmann L."/>
        </authorList>
    </citation>
    <scope>NUCLEOTIDE SEQUENCE [LARGE SCALE GENOMIC DNA]</scope>
    <source>
        <strain evidence="7 8">CCFEE 5910</strain>
    </source>
</reference>
<keyword evidence="2 5" id="KW-0812">Transmembrane</keyword>
<feature type="transmembrane region" description="Helical" evidence="5">
    <location>
        <begin position="207"/>
        <end position="225"/>
    </location>
</feature>
<keyword evidence="4 5" id="KW-0472">Membrane</keyword>
<evidence type="ECO:0000313" key="8">
    <source>
        <dbReference type="Proteomes" id="UP001309876"/>
    </source>
</evidence>
<proteinExistence type="predicted"/>
<evidence type="ECO:0000256" key="5">
    <source>
        <dbReference type="SAM" id="Phobius"/>
    </source>
</evidence>
<feature type="transmembrane region" description="Helical" evidence="5">
    <location>
        <begin position="21"/>
        <end position="41"/>
    </location>
</feature>
<dbReference type="InterPro" id="IPR006694">
    <property type="entry name" value="Fatty_acid_hydroxylase"/>
</dbReference>
<dbReference type="InterPro" id="IPR050307">
    <property type="entry name" value="Sterol_Desaturase_Related"/>
</dbReference>
<sequence length="345" mass="39637">MPHTDTGHYKMLQQPQHKASGPPQILLGILVFTAVIFPQIYQPSLNSLWHYLYHSPFYNRSFFETVFTMASYIFAEPLYTYKFIHNPALRIDVRSQKTEKGRWVLPKMKRPTKRLGEFLTYAAPLFCMDLVMVKKFADVPLEHIVLSAGYPIDYMVQHSGNTTSSHANISPTFLLPSLHNFSWKSPLQLTRALPPVPPTSRRLVCELAAAFFIYDTLFFFAHLAFHRVKPLAQMHEPHHKHTEMHPQVTNKLSVGERLTLIMLANFALNIIKAHAFTRTCFIPVFVYLFIEVHCGMDLPWGYDKWLPAGWGSGAKAHAHHHRTGRGTYAPFFGWWDAGYNELIGA</sequence>
<protein>
    <recommendedName>
        <fullName evidence="6">Fatty acid hydroxylase domain-containing protein</fullName>
    </recommendedName>
</protein>